<dbReference type="InterPro" id="IPR002347">
    <property type="entry name" value="SDR_fam"/>
</dbReference>
<protein>
    <submittedName>
        <fullName evidence="3">SDR family oxidoreductase</fullName>
    </submittedName>
</protein>
<comment type="similarity">
    <text evidence="1">Belongs to the short-chain dehydrogenases/reductases (SDR) family.</text>
</comment>
<dbReference type="Proteomes" id="UP001061302">
    <property type="component" value="Chromosome"/>
</dbReference>
<dbReference type="InterPro" id="IPR036291">
    <property type="entry name" value="NAD(P)-bd_dom_sf"/>
</dbReference>
<dbReference type="SUPFAM" id="SSF51735">
    <property type="entry name" value="NAD(P)-binding Rossmann-fold domains"/>
    <property type="match status" value="1"/>
</dbReference>
<accession>A0ABY6DK06</accession>
<name>A0ABY6DK06_9NEIS</name>
<reference evidence="3" key="1">
    <citation type="submission" date="2022-10" db="EMBL/GenBank/DDBJ databases">
        <title>Chitiniphilus purpureus sp. nov., a novel chitin-degrading bacterium isolated from crawfish pond sediment.</title>
        <authorList>
            <person name="Li K."/>
        </authorList>
    </citation>
    <scope>NUCLEOTIDE SEQUENCE</scope>
    <source>
        <strain evidence="3">CD1</strain>
    </source>
</reference>
<dbReference type="Pfam" id="PF13561">
    <property type="entry name" value="adh_short_C2"/>
    <property type="match status" value="1"/>
</dbReference>
<evidence type="ECO:0000313" key="3">
    <source>
        <dbReference type="EMBL" id="UXY14695.1"/>
    </source>
</evidence>
<dbReference type="EMBL" id="CP106753">
    <property type="protein sequence ID" value="UXY14695.1"/>
    <property type="molecule type" value="Genomic_DNA"/>
</dbReference>
<organism evidence="3 4">
    <name type="scientific">Chitiniphilus purpureus</name>
    <dbReference type="NCBI Taxonomy" id="2981137"/>
    <lineage>
        <taxon>Bacteria</taxon>
        <taxon>Pseudomonadati</taxon>
        <taxon>Pseudomonadota</taxon>
        <taxon>Betaproteobacteria</taxon>
        <taxon>Neisseriales</taxon>
        <taxon>Chitinibacteraceae</taxon>
        <taxon>Chitiniphilus</taxon>
    </lineage>
</organism>
<sequence length="264" mass="26707">MVLKDKQAVVYGGGGVLGGAIARAFAAAGAHVFLAGRSLPKLEAVAADIARTGGHAKVAQVDALDEPATATHAADIAACTGRIDIAVNAIGVDHVQGTPLSALSLADFCLPVDTYIRSHFLIAKAVAPWMTVRGAAILALSTPAGQLLGPGYLGHCVACAGVEALTRHLAGELGERGIRALCIRSHAIPEAATQGSHSREVFSRDCAAQGITLDAMLAAAAHGTPLKRLPTLAQLAQTAVFLASEEAGAMTGAIVNMSCGLVPD</sequence>
<keyword evidence="4" id="KW-1185">Reference proteome</keyword>
<dbReference type="RefSeq" id="WP_263123998.1">
    <property type="nucleotide sequence ID" value="NZ_CP106753.1"/>
</dbReference>
<evidence type="ECO:0000313" key="4">
    <source>
        <dbReference type="Proteomes" id="UP001061302"/>
    </source>
</evidence>
<dbReference type="Gene3D" id="3.40.50.720">
    <property type="entry name" value="NAD(P)-binding Rossmann-like Domain"/>
    <property type="match status" value="1"/>
</dbReference>
<evidence type="ECO:0000256" key="2">
    <source>
        <dbReference type="ARBA" id="ARBA00023002"/>
    </source>
</evidence>
<dbReference type="CDD" id="cd05233">
    <property type="entry name" value="SDR_c"/>
    <property type="match status" value="1"/>
</dbReference>
<gene>
    <name evidence="3" type="ORF">N8I74_15425</name>
</gene>
<keyword evidence="2" id="KW-0560">Oxidoreductase</keyword>
<dbReference type="PANTHER" id="PTHR43669:SF3">
    <property type="entry name" value="ALCOHOL DEHYDROGENASE, PUTATIVE (AFU_ORTHOLOGUE AFUA_3G03445)-RELATED"/>
    <property type="match status" value="1"/>
</dbReference>
<proteinExistence type="inferred from homology"/>
<dbReference type="PRINTS" id="PR00081">
    <property type="entry name" value="GDHRDH"/>
</dbReference>
<evidence type="ECO:0000256" key="1">
    <source>
        <dbReference type="ARBA" id="ARBA00006484"/>
    </source>
</evidence>
<dbReference type="PANTHER" id="PTHR43669">
    <property type="entry name" value="5-KETO-D-GLUCONATE 5-REDUCTASE"/>
    <property type="match status" value="1"/>
</dbReference>